<dbReference type="GO" id="GO:0006865">
    <property type="term" value="P:amino acid transport"/>
    <property type="evidence" value="ECO:0007669"/>
    <property type="project" value="TreeGrafter"/>
</dbReference>
<dbReference type="AlphaFoldDB" id="A0A5E4W5J1"/>
<dbReference type="PROSITE" id="PS50928">
    <property type="entry name" value="ABC_TM1"/>
    <property type="match status" value="1"/>
</dbReference>
<feature type="transmembrane region" description="Helical" evidence="8">
    <location>
        <begin position="61"/>
        <end position="83"/>
    </location>
</feature>
<dbReference type="InterPro" id="IPR010065">
    <property type="entry name" value="AA_ABC_transptr_permease_3TM"/>
</dbReference>
<evidence type="ECO:0000256" key="1">
    <source>
        <dbReference type="ARBA" id="ARBA00004429"/>
    </source>
</evidence>
<keyword evidence="3 8" id="KW-0813">Transport</keyword>
<dbReference type="Gene3D" id="1.10.3720.10">
    <property type="entry name" value="MetI-like"/>
    <property type="match status" value="1"/>
</dbReference>
<dbReference type="EMBL" id="CABPSB010000010">
    <property type="protein sequence ID" value="VVE19898.1"/>
    <property type="molecule type" value="Genomic_DNA"/>
</dbReference>
<evidence type="ECO:0000256" key="6">
    <source>
        <dbReference type="ARBA" id="ARBA00022989"/>
    </source>
</evidence>
<dbReference type="Pfam" id="PF00528">
    <property type="entry name" value="BPD_transp_1"/>
    <property type="match status" value="1"/>
</dbReference>
<name>A0A5E4W5J1_9BURK</name>
<evidence type="ECO:0000256" key="7">
    <source>
        <dbReference type="ARBA" id="ARBA00023136"/>
    </source>
</evidence>
<dbReference type="GO" id="GO:0043190">
    <property type="term" value="C:ATP-binding cassette (ABC) transporter complex"/>
    <property type="evidence" value="ECO:0007669"/>
    <property type="project" value="InterPro"/>
</dbReference>
<reference evidence="11 12" key="1">
    <citation type="submission" date="2019-08" db="EMBL/GenBank/DDBJ databases">
        <authorList>
            <person name="Peeters C."/>
        </authorList>
    </citation>
    <scope>NUCLEOTIDE SEQUENCE [LARGE SCALE GENOMIC DNA]</scope>
    <source>
        <strain evidence="11 12">LMG 31108</strain>
    </source>
</reference>
<dbReference type="InterPro" id="IPR043429">
    <property type="entry name" value="ArtM/GltK/GlnP/TcyL/YhdX-like"/>
</dbReference>
<evidence type="ECO:0000256" key="8">
    <source>
        <dbReference type="RuleBase" id="RU363032"/>
    </source>
</evidence>
<dbReference type="Proteomes" id="UP000406256">
    <property type="component" value="Unassembled WGS sequence"/>
</dbReference>
<proteinExistence type="inferred from homology"/>
<dbReference type="PANTHER" id="PTHR30614:SF21">
    <property type="entry name" value="AMINO ACID ABC TRANSPORTER PERMEASE"/>
    <property type="match status" value="1"/>
</dbReference>
<feature type="region of interest" description="Disordered" evidence="9">
    <location>
        <begin position="225"/>
        <end position="245"/>
    </location>
</feature>
<comment type="similarity">
    <text evidence="2">Belongs to the binding-protein-dependent transport system permease family. HisMQ subfamily.</text>
</comment>
<evidence type="ECO:0000256" key="5">
    <source>
        <dbReference type="ARBA" id="ARBA00022692"/>
    </source>
</evidence>
<feature type="domain" description="ABC transmembrane type-1" evidence="10">
    <location>
        <begin position="26"/>
        <end position="216"/>
    </location>
</feature>
<sequence>MNFAAVLDNLPYLLWGDFPDGPLSGAALTLVLATVSAIASGLLGLAGGIALAMLSGPRRWALTFVIGFFRAIPVLMLIFWTYFLLPILFGVNVPGLATVACALALIGGAYLSHTVYAGIRGVGTAQWQAGMSLGLTRVQTLRHIVLPQALRIMTPSFINQWVSLVKDTSLAYIVGVAELSFVATQVNSRLMVYPAEVFAFVALIYFVMCSALEWLCTRLLSKPRRVPSDEDDAQVARQDATKKPRRFRQRIVSMLLPTPPGLTRTFDRLRHLAHRDRRRAPEHLPEHERRVDFSHDWPG</sequence>
<feature type="transmembrane region" description="Helical" evidence="8">
    <location>
        <begin position="192"/>
        <end position="215"/>
    </location>
</feature>
<keyword evidence="6 8" id="KW-1133">Transmembrane helix</keyword>
<evidence type="ECO:0000313" key="11">
    <source>
        <dbReference type="EMBL" id="VVE19898.1"/>
    </source>
</evidence>
<protein>
    <submittedName>
        <fullName evidence="11">Polar amino acid ABC transporter, inner membrane subunit</fullName>
    </submittedName>
</protein>
<evidence type="ECO:0000256" key="9">
    <source>
        <dbReference type="SAM" id="MobiDB-lite"/>
    </source>
</evidence>
<dbReference type="SUPFAM" id="SSF161098">
    <property type="entry name" value="MetI-like"/>
    <property type="match status" value="1"/>
</dbReference>
<evidence type="ECO:0000259" key="10">
    <source>
        <dbReference type="PROSITE" id="PS50928"/>
    </source>
</evidence>
<feature type="transmembrane region" description="Helical" evidence="8">
    <location>
        <begin position="169"/>
        <end position="186"/>
    </location>
</feature>
<dbReference type="GO" id="GO:0022857">
    <property type="term" value="F:transmembrane transporter activity"/>
    <property type="evidence" value="ECO:0007669"/>
    <property type="project" value="InterPro"/>
</dbReference>
<dbReference type="InterPro" id="IPR035906">
    <property type="entry name" value="MetI-like_sf"/>
</dbReference>
<organism evidence="11 12">
    <name type="scientific">Pandoraea anhela</name>
    <dbReference type="NCBI Taxonomy" id="2508295"/>
    <lineage>
        <taxon>Bacteria</taxon>
        <taxon>Pseudomonadati</taxon>
        <taxon>Pseudomonadota</taxon>
        <taxon>Betaproteobacteria</taxon>
        <taxon>Burkholderiales</taxon>
        <taxon>Burkholderiaceae</taxon>
        <taxon>Pandoraea</taxon>
    </lineage>
</organism>
<feature type="transmembrane region" description="Helical" evidence="8">
    <location>
        <begin position="26"/>
        <end position="54"/>
    </location>
</feature>
<feature type="compositionally biased region" description="Basic and acidic residues" evidence="9">
    <location>
        <begin position="279"/>
        <end position="299"/>
    </location>
</feature>
<keyword evidence="12" id="KW-1185">Reference proteome</keyword>
<keyword evidence="5 8" id="KW-0812">Transmembrane</keyword>
<keyword evidence="4" id="KW-1003">Cell membrane</keyword>
<gene>
    <name evidence="11" type="ORF">PAN31108_03071</name>
</gene>
<dbReference type="NCBIfam" id="TIGR01726">
    <property type="entry name" value="HEQRo_perm_3TM"/>
    <property type="match status" value="1"/>
</dbReference>
<dbReference type="InterPro" id="IPR000515">
    <property type="entry name" value="MetI-like"/>
</dbReference>
<feature type="transmembrane region" description="Helical" evidence="8">
    <location>
        <begin position="89"/>
        <end position="111"/>
    </location>
</feature>
<dbReference type="OrthoDB" id="9809799at2"/>
<evidence type="ECO:0000313" key="12">
    <source>
        <dbReference type="Proteomes" id="UP000406256"/>
    </source>
</evidence>
<feature type="region of interest" description="Disordered" evidence="9">
    <location>
        <begin position="277"/>
        <end position="299"/>
    </location>
</feature>
<keyword evidence="7 8" id="KW-0472">Membrane</keyword>
<evidence type="ECO:0000256" key="2">
    <source>
        <dbReference type="ARBA" id="ARBA00010072"/>
    </source>
</evidence>
<evidence type="ECO:0000256" key="3">
    <source>
        <dbReference type="ARBA" id="ARBA00022448"/>
    </source>
</evidence>
<comment type="subcellular location">
    <subcellularLocation>
        <location evidence="1">Cell inner membrane</location>
        <topology evidence="1">Multi-pass membrane protein</topology>
    </subcellularLocation>
    <subcellularLocation>
        <location evidence="8">Cell membrane</location>
        <topology evidence="8">Multi-pass membrane protein</topology>
    </subcellularLocation>
</comment>
<dbReference type="PANTHER" id="PTHR30614">
    <property type="entry name" value="MEMBRANE COMPONENT OF AMINO ACID ABC TRANSPORTER"/>
    <property type="match status" value="1"/>
</dbReference>
<evidence type="ECO:0000256" key="4">
    <source>
        <dbReference type="ARBA" id="ARBA00022475"/>
    </source>
</evidence>
<accession>A0A5E4W5J1</accession>
<dbReference type="CDD" id="cd06261">
    <property type="entry name" value="TM_PBP2"/>
    <property type="match status" value="1"/>
</dbReference>